<protein>
    <submittedName>
        <fullName evidence="2">Uncharacterized protein</fullName>
    </submittedName>
</protein>
<keyword evidence="1" id="KW-1133">Transmembrane helix</keyword>
<sequence>MFFVKSNIRYKHIYLLLFFFFIKSLIILCNKNTLKNKNIFNCKGKKYYELYINRKKKSKYTSFIYFNNIYKKIDVNEKEHKLNEDLKNIILLFGRIAEHYYPNTVEQFNFYKEPYSKYIYTNDSKNSKKWKYVFNNEKINKNVFYERICELKFKWPINQNENITEYNFYNVVIEKCLNNINIIRHNIHNLKLFLTKMIENNKNKENVFLHNLYNELENELTSDNKISLNGELVNDKKKKFLERLQNLDLNDIFKQHNRSYSRFLVNEVFNREYPSKKTIDIFLYLIFQKNVDEFTFDYFSKHLNKLGKKIEIYNCNYNSNIYFDHFFFLMKNELKKNSFSVKRKKGNGTSKVIKGKKENILKSSSASKNKVNLIENQQNTESNKKTKKQNFTIIGQNIVKFNKIKEKEVEKEKDEKGKKDKELENLYKQSNIIKQENSDNEKNTKKNTRLETNILTNSETKDNLKKKIISFFRYLVNQIKSGF</sequence>
<proteinExistence type="predicted"/>
<organism evidence="2 3">
    <name type="scientific">Plasmodium relictum</name>
    <dbReference type="NCBI Taxonomy" id="85471"/>
    <lineage>
        <taxon>Eukaryota</taxon>
        <taxon>Sar</taxon>
        <taxon>Alveolata</taxon>
        <taxon>Apicomplexa</taxon>
        <taxon>Aconoidasida</taxon>
        <taxon>Haemosporida</taxon>
        <taxon>Plasmodiidae</taxon>
        <taxon>Plasmodium</taxon>
        <taxon>Plasmodium (Haemamoeba)</taxon>
    </lineage>
</organism>
<dbReference type="EMBL" id="LN835303">
    <property type="protein sequence ID" value="CRG99578.1"/>
    <property type="molecule type" value="Genomic_DNA"/>
</dbReference>
<keyword evidence="1" id="KW-0472">Membrane</keyword>
<dbReference type="OMA" id="FDHFFFL"/>
<keyword evidence="3" id="KW-1185">Reference proteome</keyword>
<evidence type="ECO:0000313" key="3">
    <source>
        <dbReference type="Proteomes" id="UP000220158"/>
    </source>
</evidence>
<dbReference type="AlphaFoldDB" id="A0A1J1H4A9"/>
<gene>
    <name evidence="2" type="ORF">PRELSG_0800400</name>
</gene>
<accession>A0A1J1H4A9</accession>
<keyword evidence="1" id="KW-0812">Transmembrane</keyword>
<dbReference type="Proteomes" id="UP000220158">
    <property type="component" value="Chromosome 8"/>
</dbReference>
<dbReference type="OrthoDB" id="378163at2759"/>
<evidence type="ECO:0000313" key="2">
    <source>
        <dbReference type="EMBL" id="CRG99578.1"/>
    </source>
</evidence>
<dbReference type="VEuPathDB" id="PlasmoDB:PRELSG_0800400"/>
<dbReference type="RefSeq" id="XP_028532583.1">
    <property type="nucleotide sequence ID" value="XM_028676055.1"/>
</dbReference>
<name>A0A1J1H4A9_PLARL</name>
<dbReference type="KEGG" id="prel:PRELSG_0800400"/>
<evidence type="ECO:0000256" key="1">
    <source>
        <dbReference type="SAM" id="Phobius"/>
    </source>
</evidence>
<feature type="transmembrane region" description="Helical" evidence="1">
    <location>
        <begin position="12"/>
        <end position="28"/>
    </location>
</feature>
<dbReference type="GeneID" id="39735680"/>
<reference evidence="2 3" key="1">
    <citation type="submission" date="2015-04" db="EMBL/GenBank/DDBJ databases">
        <authorList>
            <consortium name="Pathogen Informatics"/>
        </authorList>
    </citation>
    <scope>NUCLEOTIDE SEQUENCE [LARGE SCALE GENOMIC DNA]</scope>
    <source>
        <strain evidence="2 3">SGS1</strain>
    </source>
</reference>